<gene>
    <name evidence="1" type="ORF">HannXRQ_Chr03g0063941</name>
</gene>
<keyword evidence="2" id="KW-1185">Reference proteome</keyword>
<organism evidence="1 2">
    <name type="scientific">Helianthus annuus</name>
    <name type="common">Common sunflower</name>
    <dbReference type="NCBI Taxonomy" id="4232"/>
    <lineage>
        <taxon>Eukaryota</taxon>
        <taxon>Viridiplantae</taxon>
        <taxon>Streptophyta</taxon>
        <taxon>Embryophyta</taxon>
        <taxon>Tracheophyta</taxon>
        <taxon>Spermatophyta</taxon>
        <taxon>Magnoliopsida</taxon>
        <taxon>eudicotyledons</taxon>
        <taxon>Gunneridae</taxon>
        <taxon>Pentapetalae</taxon>
        <taxon>asterids</taxon>
        <taxon>campanulids</taxon>
        <taxon>Asterales</taxon>
        <taxon>Asteraceae</taxon>
        <taxon>Asteroideae</taxon>
        <taxon>Heliantheae alliance</taxon>
        <taxon>Heliantheae</taxon>
        <taxon>Helianthus</taxon>
    </lineage>
</organism>
<dbReference type="AlphaFoldDB" id="A0A251V454"/>
<reference evidence="2" key="1">
    <citation type="journal article" date="2017" name="Nature">
        <title>The sunflower genome provides insights into oil metabolism, flowering and Asterid evolution.</title>
        <authorList>
            <person name="Badouin H."/>
            <person name="Gouzy J."/>
            <person name="Grassa C.J."/>
            <person name="Murat F."/>
            <person name="Staton S.E."/>
            <person name="Cottret L."/>
            <person name="Lelandais-Briere C."/>
            <person name="Owens G.L."/>
            <person name="Carrere S."/>
            <person name="Mayjonade B."/>
            <person name="Legrand L."/>
            <person name="Gill N."/>
            <person name="Kane N.C."/>
            <person name="Bowers J.E."/>
            <person name="Hubner S."/>
            <person name="Bellec A."/>
            <person name="Berard A."/>
            <person name="Berges H."/>
            <person name="Blanchet N."/>
            <person name="Boniface M.C."/>
            <person name="Brunel D."/>
            <person name="Catrice O."/>
            <person name="Chaidir N."/>
            <person name="Claudel C."/>
            <person name="Donnadieu C."/>
            <person name="Faraut T."/>
            <person name="Fievet G."/>
            <person name="Helmstetter N."/>
            <person name="King M."/>
            <person name="Knapp S.J."/>
            <person name="Lai Z."/>
            <person name="Le Paslier M.C."/>
            <person name="Lippi Y."/>
            <person name="Lorenzon L."/>
            <person name="Mandel J.R."/>
            <person name="Marage G."/>
            <person name="Marchand G."/>
            <person name="Marquand E."/>
            <person name="Bret-Mestries E."/>
            <person name="Morien E."/>
            <person name="Nambeesan S."/>
            <person name="Nguyen T."/>
            <person name="Pegot-Espagnet P."/>
            <person name="Pouilly N."/>
            <person name="Raftis F."/>
            <person name="Sallet E."/>
            <person name="Schiex T."/>
            <person name="Thomas J."/>
            <person name="Vandecasteele C."/>
            <person name="Vares D."/>
            <person name="Vear F."/>
            <person name="Vautrin S."/>
            <person name="Crespi M."/>
            <person name="Mangin B."/>
            <person name="Burke J.M."/>
            <person name="Salse J."/>
            <person name="Munos S."/>
            <person name="Vincourt P."/>
            <person name="Rieseberg L.H."/>
            <person name="Langlade N.B."/>
        </authorList>
    </citation>
    <scope>NUCLEOTIDE SEQUENCE [LARGE SCALE GENOMIC DNA]</scope>
    <source>
        <strain evidence="2">cv. SF193</strain>
    </source>
</reference>
<evidence type="ECO:0000313" key="1">
    <source>
        <dbReference type="EMBL" id="OTG30388.1"/>
    </source>
</evidence>
<accession>A0A251V454</accession>
<protein>
    <submittedName>
        <fullName evidence="1">Uncharacterized protein</fullName>
    </submittedName>
</protein>
<dbReference type="EMBL" id="CM007892">
    <property type="protein sequence ID" value="OTG30388.1"/>
    <property type="molecule type" value="Genomic_DNA"/>
</dbReference>
<dbReference type="InParanoid" id="A0A251V454"/>
<name>A0A251V454_HELAN</name>
<dbReference type="Proteomes" id="UP000215914">
    <property type="component" value="Chromosome 3"/>
</dbReference>
<sequence length="105" mass="12206">MYKDPQWHNLDRFFSRYKQLREDAEFTMQELINLAQYTSGEPVHPSKILVFEDAPLRVLAAKNAENLEKPGVDDEPQPVAIKYEDAYQVLICGQNWCCILKSESE</sequence>
<evidence type="ECO:0000313" key="2">
    <source>
        <dbReference type="Proteomes" id="UP000215914"/>
    </source>
</evidence>
<proteinExistence type="predicted"/>